<proteinExistence type="predicted"/>
<evidence type="ECO:0000313" key="13">
    <source>
        <dbReference type="Proteomes" id="UP001159364"/>
    </source>
</evidence>
<evidence type="ECO:0000256" key="9">
    <source>
        <dbReference type="RuleBase" id="RU369094"/>
    </source>
</evidence>
<reference evidence="12 13" key="1">
    <citation type="submission" date="2021-09" db="EMBL/GenBank/DDBJ databases">
        <title>Genomic insights and catalytic innovation underlie evolution of tropane alkaloids biosynthesis.</title>
        <authorList>
            <person name="Wang Y.-J."/>
            <person name="Tian T."/>
            <person name="Huang J.-P."/>
            <person name="Huang S.-X."/>
        </authorList>
    </citation>
    <scope>NUCLEOTIDE SEQUENCE [LARGE SCALE GENOMIC DNA]</scope>
    <source>
        <strain evidence="12">KIB-2018</strain>
        <tissue evidence="12">Leaf</tissue>
    </source>
</reference>
<organism evidence="12 13">
    <name type="scientific">Erythroxylum novogranatense</name>
    <dbReference type="NCBI Taxonomy" id="1862640"/>
    <lineage>
        <taxon>Eukaryota</taxon>
        <taxon>Viridiplantae</taxon>
        <taxon>Streptophyta</taxon>
        <taxon>Embryophyta</taxon>
        <taxon>Tracheophyta</taxon>
        <taxon>Spermatophyta</taxon>
        <taxon>Magnoliopsida</taxon>
        <taxon>eudicotyledons</taxon>
        <taxon>Gunneridae</taxon>
        <taxon>Pentapetalae</taxon>
        <taxon>rosids</taxon>
        <taxon>fabids</taxon>
        <taxon>Malpighiales</taxon>
        <taxon>Erythroxylaceae</taxon>
        <taxon>Erythroxylum</taxon>
    </lineage>
</organism>
<evidence type="ECO:0000256" key="4">
    <source>
        <dbReference type="ARBA" id="ARBA00023015"/>
    </source>
</evidence>
<protein>
    <recommendedName>
        <fullName evidence="9">Dof zinc finger protein</fullName>
    </recommendedName>
</protein>
<comment type="subcellular location">
    <subcellularLocation>
        <location evidence="8 9">Nucleus</location>
    </subcellularLocation>
</comment>
<evidence type="ECO:0000256" key="10">
    <source>
        <dbReference type="SAM" id="MobiDB-lite"/>
    </source>
</evidence>
<keyword evidence="6 9" id="KW-0804">Transcription</keyword>
<keyword evidence="2 8" id="KW-0863">Zinc-finger</keyword>
<keyword evidence="3 9" id="KW-0862">Zinc</keyword>
<comment type="caution">
    <text evidence="12">The sequence shown here is derived from an EMBL/GenBank/DDBJ whole genome shotgun (WGS) entry which is preliminary data.</text>
</comment>
<evidence type="ECO:0000256" key="6">
    <source>
        <dbReference type="ARBA" id="ARBA00023163"/>
    </source>
</evidence>
<evidence type="ECO:0000256" key="8">
    <source>
        <dbReference type="PROSITE-ProRule" id="PRU00071"/>
    </source>
</evidence>
<name>A0AAV8T5B4_9ROSI</name>
<dbReference type="PROSITE" id="PS50884">
    <property type="entry name" value="ZF_DOF_2"/>
    <property type="match status" value="1"/>
</dbReference>
<evidence type="ECO:0000259" key="11">
    <source>
        <dbReference type="PROSITE" id="PS50884"/>
    </source>
</evidence>
<feature type="region of interest" description="Disordered" evidence="10">
    <location>
        <begin position="304"/>
        <end position="334"/>
    </location>
</feature>
<dbReference type="AlphaFoldDB" id="A0AAV8T5B4"/>
<evidence type="ECO:0000313" key="12">
    <source>
        <dbReference type="EMBL" id="KAJ8761415.1"/>
    </source>
</evidence>
<evidence type="ECO:0000256" key="5">
    <source>
        <dbReference type="ARBA" id="ARBA00023125"/>
    </source>
</evidence>
<keyword evidence="1 9" id="KW-0479">Metal-binding</keyword>
<evidence type="ECO:0000256" key="1">
    <source>
        <dbReference type="ARBA" id="ARBA00022723"/>
    </source>
</evidence>
<dbReference type="PROSITE" id="PS01361">
    <property type="entry name" value="ZF_DOF_1"/>
    <property type="match status" value="1"/>
</dbReference>
<feature type="compositionally biased region" description="Basic residues" evidence="10">
    <location>
        <begin position="86"/>
        <end position="95"/>
    </location>
</feature>
<keyword evidence="5 8" id="KW-0238">DNA-binding</keyword>
<keyword evidence="7 8" id="KW-0539">Nucleus</keyword>
<dbReference type="GO" id="GO:0008270">
    <property type="term" value="F:zinc ion binding"/>
    <property type="evidence" value="ECO:0007669"/>
    <property type="project" value="UniProtKB-KW"/>
</dbReference>
<keyword evidence="4 9" id="KW-0805">Transcription regulation</keyword>
<dbReference type="PANTHER" id="PTHR31992">
    <property type="entry name" value="DOF ZINC FINGER PROTEIN DOF1.4-RELATED"/>
    <property type="match status" value="1"/>
</dbReference>
<feature type="domain" description="Dof-type" evidence="11">
    <location>
        <begin position="36"/>
        <end position="90"/>
    </location>
</feature>
<comment type="function">
    <text evidence="9">Transcription factor that binds specifically to a 5'-AA[AG]G-3' consensus core sequence.</text>
</comment>
<dbReference type="GO" id="GO:0003700">
    <property type="term" value="F:DNA-binding transcription factor activity"/>
    <property type="evidence" value="ECO:0007669"/>
    <property type="project" value="UniProtKB-UniRule"/>
</dbReference>
<dbReference type="GO" id="GO:0005634">
    <property type="term" value="C:nucleus"/>
    <property type="evidence" value="ECO:0007669"/>
    <property type="project" value="UniProtKB-SubCell"/>
</dbReference>
<evidence type="ECO:0000256" key="3">
    <source>
        <dbReference type="ARBA" id="ARBA00022833"/>
    </source>
</evidence>
<feature type="compositionally biased region" description="Polar residues" evidence="10">
    <location>
        <begin position="110"/>
        <end position="126"/>
    </location>
</feature>
<sequence length="334" mass="36687">MQQQGRGVSNEMNQNEDRRLKPMQGDNQQQPQHPQQKCPRCDSLNTKFCYYNNYSLTQPRYFCKTCRRYWTQGGTLRNVPVGGGCRKGKRSKTASRKSSPSSSAENSRSQLQQPPQNVPHNLGTTPPNIIVWSTANTDNTVSAGLSKDLGNLVSPSGVTSMGTYYPSGDYLASLAAMQSLNSQPSPSFSHQPVNQSINLTVDLGSSLNQGPFHAFNAVPSYGSSQHQIQQQRQFYEGGNKDAKNEEHGFYAREEGLIQSGRPLTSSHLHNWHQQGGYMSTSNPTVSDTALWTLSATSNTSTIGKINKSNNTASASTSLNPDHDWHNLRGDGHPP</sequence>
<feature type="compositionally biased region" description="Low complexity" evidence="10">
    <location>
        <begin position="96"/>
        <end position="109"/>
    </location>
</feature>
<dbReference type="InterPro" id="IPR045174">
    <property type="entry name" value="Dof"/>
</dbReference>
<feature type="compositionally biased region" description="Low complexity" evidence="10">
    <location>
        <begin position="308"/>
        <end position="317"/>
    </location>
</feature>
<dbReference type="Proteomes" id="UP001159364">
    <property type="component" value="Linkage Group LG06"/>
</dbReference>
<dbReference type="InterPro" id="IPR003851">
    <property type="entry name" value="Znf_Dof"/>
</dbReference>
<gene>
    <name evidence="12" type="ORF">K2173_001546</name>
</gene>
<feature type="compositionally biased region" description="Basic and acidic residues" evidence="10">
    <location>
        <begin position="320"/>
        <end position="334"/>
    </location>
</feature>
<keyword evidence="13" id="KW-1185">Reference proteome</keyword>
<dbReference type="GO" id="GO:0003677">
    <property type="term" value="F:DNA binding"/>
    <property type="evidence" value="ECO:0007669"/>
    <property type="project" value="UniProtKB-UniRule"/>
</dbReference>
<dbReference type="PANTHER" id="PTHR31992:SF108">
    <property type="entry name" value="DOF ZINC FINGER PROTEIN"/>
    <property type="match status" value="1"/>
</dbReference>
<dbReference type="Pfam" id="PF02701">
    <property type="entry name" value="Zn_ribbon_Dof"/>
    <property type="match status" value="1"/>
</dbReference>
<accession>A0AAV8T5B4</accession>
<dbReference type="EMBL" id="JAIWQS010000006">
    <property type="protein sequence ID" value="KAJ8761415.1"/>
    <property type="molecule type" value="Genomic_DNA"/>
</dbReference>
<evidence type="ECO:0000256" key="2">
    <source>
        <dbReference type="ARBA" id="ARBA00022771"/>
    </source>
</evidence>
<evidence type="ECO:0000256" key="7">
    <source>
        <dbReference type="ARBA" id="ARBA00023242"/>
    </source>
</evidence>
<feature type="region of interest" description="Disordered" evidence="10">
    <location>
        <begin position="77"/>
        <end position="126"/>
    </location>
</feature>